<sequence length="93" mass="10941">MRHICGLKGIKVIEVFIGDDHIHLFIQVPHTMSIAKAAYHIKWFSSCWMRKTFAELRSYPKKDAFWQRNYFVRSVGGEAAAVRKYIERHGKQC</sequence>
<dbReference type="InterPro" id="IPR036515">
    <property type="entry name" value="Transposase_17_sf"/>
</dbReference>
<protein>
    <recommendedName>
        <fullName evidence="1">Transposase IS200-like domain-containing protein</fullName>
    </recommendedName>
</protein>
<dbReference type="Gene3D" id="3.30.70.1290">
    <property type="entry name" value="Transposase IS200-like"/>
    <property type="match status" value="1"/>
</dbReference>
<dbReference type="Pfam" id="PF01797">
    <property type="entry name" value="Y1_Tnp"/>
    <property type="match status" value="1"/>
</dbReference>
<dbReference type="GO" id="GO:0004803">
    <property type="term" value="F:transposase activity"/>
    <property type="evidence" value="ECO:0007669"/>
    <property type="project" value="InterPro"/>
</dbReference>
<dbReference type="SUPFAM" id="SSF143422">
    <property type="entry name" value="Transposase IS200-like"/>
    <property type="match status" value="1"/>
</dbReference>
<name>A0A0F9GEQ5_9ZZZZ</name>
<reference evidence="2" key="1">
    <citation type="journal article" date="2015" name="Nature">
        <title>Complex archaea that bridge the gap between prokaryotes and eukaryotes.</title>
        <authorList>
            <person name="Spang A."/>
            <person name="Saw J.H."/>
            <person name="Jorgensen S.L."/>
            <person name="Zaremba-Niedzwiedzka K."/>
            <person name="Martijn J."/>
            <person name="Lind A.E."/>
            <person name="van Eijk R."/>
            <person name="Schleper C."/>
            <person name="Guy L."/>
            <person name="Ettema T.J."/>
        </authorList>
    </citation>
    <scope>NUCLEOTIDE SEQUENCE</scope>
</reference>
<evidence type="ECO:0000259" key="1">
    <source>
        <dbReference type="SMART" id="SM01321"/>
    </source>
</evidence>
<dbReference type="InterPro" id="IPR002686">
    <property type="entry name" value="Transposase_17"/>
</dbReference>
<organism evidence="2">
    <name type="scientific">marine sediment metagenome</name>
    <dbReference type="NCBI Taxonomy" id="412755"/>
    <lineage>
        <taxon>unclassified sequences</taxon>
        <taxon>metagenomes</taxon>
        <taxon>ecological metagenomes</taxon>
    </lineage>
</organism>
<evidence type="ECO:0000313" key="2">
    <source>
        <dbReference type="EMBL" id="KKL89026.1"/>
    </source>
</evidence>
<dbReference type="GO" id="GO:0006313">
    <property type="term" value="P:DNA transposition"/>
    <property type="evidence" value="ECO:0007669"/>
    <property type="project" value="InterPro"/>
</dbReference>
<dbReference type="SMART" id="SM01321">
    <property type="entry name" value="Y1_Tnp"/>
    <property type="match status" value="1"/>
</dbReference>
<gene>
    <name evidence="2" type="ORF">LCGC14_1918850</name>
</gene>
<accession>A0A0F9GEQ5</accession>
<comment type="caution">
    <text evidence="2">The sequence shown here is derived from an EMBL/GenBank/DDBJ whole genome shotgun (WGS) entry which is preliminary data.</text>
</comment>
<proteinExistence type="predicted"/>
<dbReference type="GO" id="GO:0003677">
    <property type="term" value="F:DNA binding"/>
    <property type="evidence" value="ECO:0007669"/>
    <property type="project" value="InterPro"/>
</dbReference>
<dbReference type="PANTHER" id="PTHR33360">
    <property type="entry name" value="TRANSPOSASE FOR INSERTION SEQUENCE ELEMENT IS200"/>
    <property type="match status" value="1"/>
</dbReference>
<dbReference type="PANTHER" id="PTHR33360:SF2">
    <property type="entry name" value="TRANSPOSASE FOR INSERTION SEQUENCE ELEMENT IS200"/>
    <property type="match status" value="1"/>
</dbReference>
<feature type="domain" description="Transposase IS200-like" evidence="1">
    <location>
        <begin position="1"/>
        <end position="89"/>
    </location>
</feature>
<dbReference type="AlphaFoldDB" id="A0A0F9GEQ5"/>
<dbReference type="EMBL" id="LAZR01020399">
    <property type="protein sequence ID" value="KKL89026.1"/>
    <property type="molecule type" value="Genomic_DNA"/>
</dbReference>
<dbReference type="NCBIfam" id="NF033573">
    <property type="entry name" value="transpos_IS200"/>
    <property type="match status" value="1"/>
</dbReference>